<organism evidence="4 5">
    <name type="scientific">Globodera rostochiensis</name>
    <name type="common">Golden nematode worm</name>
    <name type="synonym">Heterodera rostochiensis</name>
    <dbReference type="NCBI Taxonomy" id="31243"/>
    <lineage>
        <taxon>Eukaryota</taxon>
        <taxon>Metazoa</taxon>
        <taxon>Ecdysozoa</taxon>
        <taxon>Nematoda</taxon>
        <taxon>Chromadorea</taxon>
        <taxon>Rhabditida</taxon>
        <taxon>Tylenchina</taxon>
        <taxon>Tylenchomorpha</taxon>
        <taxon>Tylenchoidea</taxon>
        <taxon>Heteroderidae</taxon>
        <taxon>Heteroderinae</taxon>
        <taxon>Globodera</taxon>
    </lineage>
</organism>
<keyword evidence="3" id="KW-0732">Signal</keyword>
<accession>A0A914H8H1</accession>
<feature type="region of interest" description="Disordered" evidence="1">
    <location>
        <begin position="197"/>
        <end position="258"/>
    </location>
</feature>
<evidence type="ECO:0000256" key="3">
    <source>
        <dbReference type="SAM" id="SignalP"/>
    </source>
</evidence>
<feature type="compositionally biased region" description="Basic and acidic residues" evidence="1">
    <location>
        <begin position="197"/>
        <end position="207"/>
    </location>
</feature>
<reference evidence="5" key="1">
    <citation type="submission" date="2022-11" db="UniProtKB">
        <authorList>
            <consortium name="WormBaseParasite"/>
        </authorList>
    </citation>
    <scope>IDENTIFICATION</scope>
</reference>
<evidence type="ECO:0000313" key="5">
    <source>
        <dbReference type="WBParaSite" id="Gr19_v10_g14782.t1"/>
    </source>
</evidence>
<proteinExistence type="predicted"/>
<feature type="compositionally biased region" description="Low complexity" evidence="1">
    <location>
        <begin position="208"/>
        <end position="252"/>
    </location>
</feature>
<feature type="signal peptide" evidence="3">
    <location>
        <begin position="1"/>
        <end position="30"/>
    </location>
</feature>
<feature type="compositionally biased region" description="Acidic residues" evidence="1">
    <location>
        <begin position="331"/>
        <end position="341"/>
    </location>
</feature>
<feature type="compositionally biased region" description="Acidic residues" evidence="1">
    <location>
        <begin position="371"/>
        <end position="380"/>
    </location>
</feature>
<dbReference type="WBParaSite" id="Gr19_v10_g14782.t1">
    <property type="protein sequence ID" value="Gr19_v10_g14782.t1"/>
    <property type="gene ID" value="Gr19_v10_g14782"/>
</dbReference>
<feature type="chain" id="PRO_5037594650" evidence="3">
    <location>
        <begin position="31"/>
        <end position="380"/>
    </location>
</feature>
<keyword evidence="4" id="KW-1185">Reference proteome</keyword>
<feature type="region of interest" description="Disordered" evidence="1">
    <location>
        <begin position="298"/>
        <end position="380"/>
    </location>
</feature>
<name>A0A914H8H1_GLORO</name>
<dbReference type="Proteomes" id="UP000887572">
    <property type="component" value="Unplaced"/>
</dbReference>
<evidence type="ECO:0000256" key="2">
    <source>
        <dbReference type="SAM" id="Phobius"/>
    </source>
</evidence>
<keyword evidence="2" id="KW-1133">Transmembrane helix</keyword>
<keyword evidence="2" id="KW-0472">Membrane</keyword>
<evidence type="ECO:0000256" key="1">
    <source>
        <dbReference type="SAM" id="MobiDB-lite"/>
    </source>
</evidence>
<sequence>MTAALLLQCARPLLVVVAALLLCCCRPVEAQEEPWDFNRFSCARTGVQINSREFPKDNQTRINSWQLDGDTTAILGLLMNTKDKKLKLTMVGAGASCSNIFSRAKVDGQKCVLGKATKVGLKHQPEEPCKDAGVCKAFTLTCPFKDDDFVHLPADTHVVKVEMNFFRALVDRRCKWRAYIDDARQLVFGRKPYGEKCPEKMTDDPKKTTTGSTGTTTTQKAIETTTGGSTEATTTSNANTTATNSTDAMTTESTDTMGSTDANITSGWTLIIVVSVVGAIMFSSVASAVVLVLWRRKQRTSADGTEEDEKASSPKAESSAKSSKKGQTPEDASEAEGEDEASSANTPKKTPSSAVDGVEVPSSLYSKASPDDEDEGASVV</sequence>
<feature type="transmembrane region" description="Helical" evidence="2">
    <location>
        <begin position="268"/>
        <end position="294"/>
    </location>
</feature>
<keyword evidence="2" id="KW-0812">Transmembrane</keyword>
<dbReference type="AlphaFoldDB" id="A0A914H8H1"/>
<evidence type="ECO:0000313" key="4">
    <source>
        <dbReference type="Proteomes" id="UP000887572"/>
    </source>
</evidence>
<protein>
    <submittedName>
        <fullName evidence="5">Uncharacterized protein</fullName>
    </submittedName>
</protein>